<keyword evidence="4" id="KW-1185">Reference proteome</keyword>
<evidence type="ECO:0000256" key="2">
    <source>
        <dbReference type="SAM" id="MobiDB-lite"/>
    </source>
</evidence>
<proteinExistence type="predicted"/>
<organism evidence="3 4">
    <name type="scientific">Globisporangium ultimum (strain ATCC 200006 / CBS 805.95 / DAOM BR144)</name>
    <name type="common">Pythium ultimum</name>
    <dbReference type="NCBI Taxonomy" id="431595"/>
    <lineage>
        <taxon>Eukaryota</taxon>
        <taxon>Sar</taxon>
        <taxon>Stramenopiles</taxon>
        <taxon>Oomycota</taxon>
        <taxon>Peronosporomycetes</taxon>
        <taxon>Pythiales</taxon>
        <taxon>Pythiaceae</taxon>
        <taxon>Globisporangium</taxon>
    </lineage>
</organism>
<accession>K3X078</accession>
<dbReference type="VEuPathDB" id="FungiDB:PYU1_G010604"/>
<keyword evidence="1" id="KW-0677">Repeat</keyword>
<dbReference type="PANTHER" id="PTHR47447">
    <property type="entry name" value="OS03G0856100 PROTEIN"/>
    <property type="match status" value="1"/>
</dbReference>
<sequence>GRNQVKAVTEDQQQQLRRSPRKEPRINQGHKQSSSNWKQALADFERLAASSGVSSVPIDASSMAGLVELCVKNDRPREALEITKRAQQLGIDVSLASHALVCSAIAKKGNVDRALEMIEEFRTKNPTEFDSSVYDPLLSVLKSQSDWRSTHRVIQQMHQFKLDPPLRAFWILMLSAAKARKKDTLFATIDFVQRQFPNAKTDVATLTAICQALVTVEETKRVLKIYNEMDTKWLQEHANTILYNNFLLAAVKTDQHMDRAMAIVDQMKESVNGCPDDFTFATCMLEFEKREDWTQVLSLYNDMQERDIRKSAEASSQKPVINALTCAAVIRALHKVQENPEATSRNSKPMKRDLQVVLSKLPLVDLSNLGHASNLVDTLDEFRFNDQADDDLRIITGIGKHSKEYLKPKIRDEVTLMFSRSFRPPIWPATHPTNPGVLIVRRKVLRNWILKDGVVRYF</sequence>
<protein>
    <recommendedName>
        <fullName evidence="5">Smr domain-containing protein</fullName>
    </recommendedName>
</protein>
<evidence type="ECO:0008006" key="5">
    <source>
        <dbReference type="Google" id="ProtNLM"/>
    </source>
</evidence>
<evidence type="ECO:0000256" key="1">
    <source>
        <dbReference type="ARBA" id="ARBA00022737"/>
    </source>
</evidence>
<reference evidence="3" key="3">
    <citation type="submission" date="2015-02" db="UniProtKB">
        <authorList>
            <consortium name="EnsemblProtists"/>
        </authorList>
    </citation>
    <scope>IDENTIFICATION</scope>
    <source>
        <strain evidence="3">DAOM BR144</strain>
    </source>
</reference>
<dbReference type="PANTHER" id="PTHR47447:SF17">
    <property type="entry name" value="OS12G0638900 PROTEIN"/>
    <property type="match status" value="1"/>
</dbReference>
<dbReference type="InParanoid" id="K3X078"/>
<dbReference type="EMBL" id="GL376596">
    <property type="status" value="NOT_ANNOTATED_CDS"/>
    <property type="molecule type" value="Genomic_DNA"/>
</dbReference>
<evidence type="ECO:0000313" key="3">
    <source>
        <dbReference type="EnsemblProtists" id="PYU1_T010627"/>
    </source>
</evidence>
<reference evidence="4" key="1">
    <citation type="journal article" date="2010" name="Genome Biol.">
        <title>Genome sequence of the necrotrophic plant pathogen Pythium ultimum reveals original pathogenicity mechanisms and effector repertoire.</title>
        <authorList>
            <person name="Levesque C.A."/>
            <person name="Brouwer H."/>
            <person name="Cano L."/>
            <person name="Hamilton J.P."/>
            <person name="Holt C."/>
            <person name="Huitema E."/>
            <person name="Raffaele S."/>
            <person name="Robideau G.P."/>
            <person name="Thines M."/>
            <person name="Win J."/>
            <person name="Zerillo M.M."/>
            <person name="Beakes G.W."/>
            <person name="Boore J.L."/>
            <person name="Busam D."/>
            <person name="Dumas B."/>
            <person name="Ferriera S."/>
            <person name="Fuerstenberg S.I."/>
            <person name="Gachon C.M."/>
            <person name="Gaulin E."/>
            <person name="Govers F."/>
            <person name="Grenville-Briggs L."/>
            <person name="Horner N."/>
            <person name="Hostetler J."/>
            <person name="Jiang R.H."/>
            <person name="Johnson J."/>
            <person name="Krajaejun T."/>
            <person name="Lin H."/>
            <person name="Meijer H.J."/>
            <person name="Moore B."/>
            <person name="Morris P."/>
            <person name="Phuntmart V."/>
            <person name="Puiu D."/>
            <person name="Shetty J."/>
            <person name="Stajich J.E."/>
            <person name="Tripathy S."/>
            <person name="Wawra S."/>
            <person name="van West P."/>
            <person name="Whitty B.R."/>
            <person name="Coutinho P.M."/>
            <person name="Henrissat B."/>
            <person name="Martin F."/>
            <person name="Thomas P.D."/>
            <person name="Tyler B.M."/>
            <person name="De Vries R.P."/>
            <person name="Kamoun S."/>
            <person name="Yandell M."/>
            <person name="Tisserat N."/>
            <person name="Buell C.R."/>
        </authorList>
    </citation>
    <scope>NUCLEOTIDE SEQUENCE</scope>
    <source>
        <strain evidence="4">DAOM:BR144</strain>
    </source>
</reference>
<name>K3X078_GLOUD</name>
<dbReference type="EnsemblProtists" id="PYU1_T010627">
    <property type="protein sequence ID" value="PYU1_T010627"/>
    <property type="gene ID" value="PYU1_G010604"/>
</dbReference>
<dbReference type="AlphaFoldDB" id="K3X078"/>
<dbReference type="Gene3D" id="1.25.40.10">
    <property type="entry name" value="Tetratricopeptide repeat domain"/>
    <property type="match status" value="2"/>
</dbReference>
<evidence type="ECO:0000313" key="4">
    <source>
        <dbReference type="Proteomes" id="UP000019132"/>
    </source>
</evidence>
<dbReference type="OMA" id="FTFATCM"/>
<dbReference type="STRING" id="431595.K3X078"/>
<dbReference type="eggNOG" id="KOG4197">
    <property type="taxonomic scope" value="Eukaryota"/>
</dbReference>
<dbReference type="Proteomes" id="UP000019132">
    <property type="component" value="Unassembled WGS sequence"/>
</dbReference>
<feature type="region of interest" description="Disordered" evidence="2">
    <location>
        <begin position="1"/>
        <end position="35"/>
    </location>
</feature>
<dbReference type="InterPro" id="IPR011990">
    <property type="entry name" value="TPR-like_helical_dom_sf"/>
</dbReference>
<reference evidence="4" key="2">
    <citation type="submission" date="2010-04" db="EMBL/GenBank/DDBJ databases">
        <authorList>
            <person name="Buell R."/>
            <person name="Hamilton J."/>
            <person name="Hostetler J."/>
        </authorList>
    </citation>
    <scope>NUCLEOTIDE SEQUENCE [LARGE SCALE GENOMIC DNA]</scope>
    <source>
        <strain evidence="4">DAOM:BR144</strain>
    </source>
</reference>
<dbReference type="HOGENOM" id="CLU_498297_0_0_1"/>